<reference evidence="3 4" key="1">
    <citation type="submission" date="2016-11" db="EMBL/GenBank/DDBJ databases">
        <authorList>
            <person name="Jaros S."/>
            <person name="Januszkiewicz K."/>
            <person name="Wedrychowicz H."/>
        </authorList>
    </citation>
    <scope>NUCLEOTIDE SEQUENCE [LARGE SCALE GENOMIC DNA]</scope>
    <source>
        <strain evidence="3 4">DSM 12906</strain>
    </source>
</reference>
<keyword evidence="2" id="KW-0812">Transmembrane</keyword>
<organism evidence="3 4">
    <name type="scientific">Tessaracoccus bendigoensis DSM 12906</name>
    <dbReference type="NCBI Taxonomy" id="1123357"/>
    <lineage>
        <taxon>Bacteria</taxon>
        <taxon>Bacillati</taxon>
        <taxon>Actinomycetota</taxon>
        <taxon>Actinomycetes</taxon>
        <taxon>Propionibacteriales</taxon>
        <taxon>Propionibacteriaceae</taxon>
        <taxon>Tessaracoccus</taxon>
    </lineage>
</organism>
<proteinExistence type="predicted"/>
<gene>
    <name evidence="3" type="ORF">SAMN02745244_02772</name>
</gene>
<accession>A0A1M6KAE9</accession>
<dbReference type="AlphaFoldDB" id="A0A1M6KAE9"/>
<evidence type="ECO:0000256" key="1">
    <source>
        <dbReference type="SAM" id="MobiDB-lite"/>
    </source>
</evidence>
<evidence type="ECO:0000256" key="2">
    <source>
        <dbReference type="SAM" id="Phobius"/>
    </source>
</evidence>
<evidence type="ECO:0000313" key="4">
    <source>
        <dbReference type="Proteomes" id="UP000184512"/>
    </source>
</evidence>
<keyword evidence="2" id="KW-1133">Transmembrane helix</keyword>
<dbReference type="Proteomes" id="UP000184512">
    <property type="component" value="Unassembled WGS sequence"/>
</dbReference>
<name>A0A1M6KAE9_9ACTN</name>
<feature type="region of interest" description="Disordered" evidence="1">
    <location>
        <begin position="97"/>
        <end position="163"/>
    </location>
</feature>
<feature type="compositionally biased region" description="Basic and acidic residues" evidence="1">
    <location>
        <begin position="106"/>
        <end position="117"/>
    </location>
</feature>
<dbReference type="EMBL" id="FQZG01000058">
    <property type="protein sequence ID" value="SHJ55906.1"/>
    <property type="molecule type" value="Genomic_DNA"/>
</dbReference>
<keyword evidence="2" id="KW-0472">Membrane</keyword>
<sequence length="176" mass="18222">MAALIITVGLSLVIIAIAAGLTARNHSFRSLVMGIGLGAIPVGLFLTGVTDLTINGVLSLIAWFQRTPFTNLTGWGIGLVVGGIVVFVIGTFLPKGQRPEVGPSPEKAKVAAKESKPQKPNPAIQGSGRPAQPTTGPSSAQPQQAKPQPGPAAKKHNGLDPEDAEIEALLRKRGIM</sequence>
<keyword evidence="4" id="KW-1185">Reference proteome</keyword>
<dbReference type="RefSeq" id="WP_073189311.1">
    <property type="nucleotide sequence ID" value="NZ_FQZG01000058.1"/>
</dbReference>
<protein>
    <submittedName>
        <fullName evidence="3">Uncharacterized protein</fullName>
    </submittedName>
</protein>
<dbReference type="OrthoDB" id="3730798at2"/>
<evidence type="ECO:0000313" key="3">
    <source>
        <dbReference type="EMBL" id="SHJ55906.1"/>
    </source>
</evidence>
<feature type="compositionally biased region" description="Low complexity" evidence="1">
    <location>
        <begin position="136"/>
        <end position="147"/>
    </location>
</feature>
<feature type="transmembrane region" description="Helical" evidence="2">
    <location>
        <begin position="75"/>
        <end position="93"/>
    </location>
</feature>